<evidence type="ECO:0000313" key="3">
    <source>
        <dbReference type="Proteomes" id="UP000608522"/>
    </source>
</evidence>
<protein>
    <recommendedName>
        <fullName evidence="1">Carrier domain-containing protein</fullName>
    </recommendedName>
</protein>
<dbReference type="InterPro" id="IPR009081">
    <property type="entry name" value="PP-bd_ACP"/>
</dbReference>
<dbReference type="Proteomes" id="UP000608522">
    <property type="component" value="Unassembled WGS sequence"/>
</dbReference>
<dbReference type="InterPro" id="IPR036736">
    <property type="entry name" value="ACP-like_sf"/>
</dbReference>
<dbReference type="SUPFAM" id="SSF47336">
    <property type="entry name" value="ACP-like"/>
    <property type="match status" value="1"/>
</dbReference>
<organism evidence="2 3">
    <name type="scientific">Streptomyces spororaveus</name>
    <dbReference type="NCBI Taxonomy" id="284039"/>
    <lineage>
        <taxon>Bacteria</taxon>
        <taxon>Bacillati</taxon>
        <taxon>Actinomycetota</taxon>
        <taxon>Actinomycetes</taxon>
        <taxon>Kitasatosporales</taxon>
        <taxon>Streptomycetaceae</taxon>
        <taxon>Streptomyces</taxon>
    </lineage>
</organism>
<sequence>MTSPTPTSIPISTSTSSELSDEAVLAALRETLADVLEDDLLEHVDLDSLGRGTHLLSLPLDSITLVDLMTRLEDRYAAAISEEQAFAFQVVGDLMDHIAAHSAAARSGR</sequence>
<accession>A0ABQ3T5F1</accession>
<feature type="domain" description="Carrier" evidence="1">
    <location>
        <begin position="19"/>
        <end position="102"/>
    </location>
</feature>
<dbReference type="Gene3D" id="1.10.1200.10">
    <property type="entry name" value="ACP-like"/>
    <property type="match status" value="1"/>
</dbReference>
<dbReference type="EMBL" id="BNED01000005">
    <property type="protein sequence ID" value="GHI75620.1"/>
    <property type="molecule type" value="Genomic_DNA"/>
</dbReference>
<evidence type="ECO:0000259" key="1">
    <source>
        <dbReference type="PROSITE" id="PS50075"/>
    </source>
</evidence>
<name>A0ABQ3T5F1_9ACTN</name>
<dbReference type="PROSITE" id="PS50075">
    <property type="entry name" value="CARRIER"/>
    <property type="match status" value="1"/>
</dbReference>
<reference evidence="3" key="1">
    <citation type="submission" date="2023-07" db="EMBL/GenBank/DDBJ databases">
        <title>Whole genome shotgun sequence of Streptomyces spororaveus NBRC 15456.</title>
        <authorList>
            <person name="Komaki H."/>
            <person name="Tamura T."/>
        </authorList>
    </citation>
    <scope>NUCLEOTIDE SEQUENCE [LARGE SCALE GENOMIC DNA]</scope>
    <source>
        <strain evidence="3">NBRC 15456</strain>
    </source>
</reference>
<evidence type="ECO:0000313" key="2">
    <source>
        <dbReference type="EMBL" id="GHI75620.1"/>
    </source>
</evidence>
<keyword evidence="3" id="KW-1185">Reference proteome</keyword>
<proteinExistence type="predicted"/>
<gene>
    <name evidence="2" type="ORF">Sspor_11810</name>
</gene>
<dbReference type="RefSeq" id="WP_202198040.1">
    <property type="nucleotide sequence ID" value="NZ_BAAATO010000004.1"/>
</dbReference>
<dbReference type="Pfam" id="PF00550">
    <property type="entry name" value="PP-binding"/>
    <property type="match status" value="1"/>
</dbReference>
<comment type="caution">
    <text evidence="2">The sequence shown here is derived from an EMBL/GenBank/DDBJ whole genome shotgun (WGS) entry which is preliminary data.</text>
</comment>